<sequence length="163" mass="18759">MKTWYERPEEIANLLNPAFCGEVIRRCITKYYQNTSVPFQYPLLYLILPIVLHKATRGEFPSSSRKQMHAWLQENQHVRIGFAIRAKELVPITKESIAFLMQLDSLIIDGNGSIQVRKYRKVKLEGHTDGEIADIMNKAEMIGKWFSSAGTVPTIYTMWGVKP</sequence>
<accession>A0ABY4RSK0</accession>
<organism evidence="1 2">
    <name type="scientific">Paenibacillus konkukensis</name>
    <dbReference type="NCBI Taxonomy" id="2020716"/>
    <lineage>
        <taxon>Bacteria</taxon>
        <taxon>Bacillati</taxon>
        <taxon>Bacillota</taxon>
        <taxon>Bacilli</taxon>
        <taxon>Bacillales</taxon>
        <taxon>Paenibacillaceae</taxon>
        <taxon>Paenibacillus</taxon>
    </lineage>
</organism>
<dbReference type="InterPro" id="IPR045390">
    <property type="entry name" value="ABC-3C_MC3"/>
</dbReference>
<evidence type="ECO:0000313" key="1">
    <source>
        <dbReference type="EMBL" id="UQZ84566.1"/>
    </source>
</evidence>
<protein>
    <submittedName>
        <fullName evidence="1">Uncharacterized protein</fullName>
    </submittedName>
</protein>
<gene>
    <name evidence="1" type="ORF">SK3146_03821</name>
</gene>
<reference evidence="1" key="2">
    <citation type="journal article" date="2021" name="J Anim Sci Technol">
        <title>Complete genome sequence of Paenibacillus konkukensis sp. nov. SK3146 as a potential probiotic strain.</title>
        <authorList>
            <person name="Jung H.I."/>
            <person name="Park S."/>
            <person name="Niu K.M."/>
            <person name="Lee S.W."/>
            <person name="Kothari D."/>
            <person name="Yi K.J."/>
            <person name="Kim S.K."/>
        </authorList>
    </citation>
    <scope>NUCLEOTIDE SEQUENCE</scope>
    <source>
        <strain evidence="1">SK3146</strain>
    </source>
</reference>
<dbReference type="Proteomes" id="UP001057134">
    <property type="component" value="Chromosome"/>
</dbReference>
<dbReference type="EMBL" id="CP027059">
    <property type="protein sequence ID" value="UQZ84566.1"/>
    <property type="molecule type" value="Genomic_DNA"/>
</dbReference>
<keyword evidence="2" id="KW-1185">Reference proteome</keyword>
<evidence type="ECO:0000313" key="2">
    <source>
        <dbReference type="Proteomes" id="UP001057134"/>
    </source>
</evidence>
<dbReference type="Pfam" id="PF20131">
    <property type="entry name" value="MC3"/>
    <property type="match status" value="1"/>
</dbReference>
<dbReference type="RefSeq" id="WP_249860317.1">
    <property type="nucleotide sequence ID" value="NZ_CP027059.1"/>
</dbReference>
<proteinExistence type="predicted"/>
<name>A0ABY4RSK0_9BACL</name>
<reference evidence="1" key="1">
    <citation type="submission" date="2018-02" db="EMBL/GenBank/DDBJ databases">
        <authorList>
            <person name="Kim S.-K."/>
            <person name="Jung H.-I."/>
            <person name="Lee S.-W."/>
        </authorList>
    </citation>
    <scope>NUCLEOTIDE SEQUENCE</scope>
    <source>
        <strain evidence="1">SK3146</strain>
    </source>
</reference>